<reference evidence="1" key="1">
    <citation type="journal article" date="2015" name="Nature">
        <title>Complex archaea that bridge the gap between prokaryotes and eukaryotes.</title>
        <authorList>
            <person name="Spang A."/>
            <person name="Saw J.H."/>
            <person name="Jorgensen S.L."/>
            <person name="Zaremba-Niedzwiedzka K."/>
            <person name="Martijn J."/>
            <person name="Lind A.E."/>
            <person name="van Eijk R."/>
            <person name="Schleper C."/>
            <person name="Guy L."/>
            <person name="Ettema T.J."/>
        </authorList>
    </citation>
    <scope>NUCLEOTIDE SEQUENCE</scope>
</reference>
<sequence>MLSKQIFFENIVSLEELFPSFTEEFLKPFEDLTSSQIKNEMHLNFEIAEKKHYRKISPILRLAHPNDAKEITEIYKELYDGTYPYKEMKKIILYTNLEIFLYKYLIEKNLMHKKN</sequence>
<comment type="caution">
    <text evidence="1">The sequence shown here is derived from an EMBL/GenBank/DDBJ whole genome shotgun (WGS) entry which is preliminary data.</text>
</comment>
<accession>A0A0F9U3E0</accession>
<gene>
    <name evidence="1" type="ORF">LCGC14_0578930</name>
</gene>
<evidence type="ECO:0000313" key="1">
    <source>
        <dbReference type="EMBL" id="KKN55786.1"/>
    </source>
</evidence>
<proteinExistence type="predicted"/>
<organism evidence="1">
    <name type="scientific">marine sediment metagenome</name>
    <dbReference type="NCBI Taxonomy" id="412755"/>
    <lineage>
        <taxon>unclassified sequences</taxon>
        <taxon>metagenomes</taxon>
        <taxon>ecological metagenomes</taxon>
    </lineage>
</organism>
<dbReference type="AlphaFoldDB" id="A0A0F9U3E0"/>
<name>A0A0F9U3E0_9ZZZZ</name>
<protein>
    <submittedName>
        <fullName evidence="1">Uncharacterized protein</fullName>
    </submittedName>
</protein>
<dbReference type="EMBL" id="LAZR01000872">
    <property type="protein sequence ID" value="KKN55786.1"/>
    <property type="molecule type" value="Genomic_DNA"/>
</dbReference>